<feature type="domain" description="Phosphoribosyltransferase" evidence="1">
    <location>
        <begin position="11"/>
        <end position="171"/>
    </location>
</feature>
<dbReference type="GO" id="GO:0016740">
    <property type="term" value="F:transferase activity"/>
    <property type="evidence" value="ECO:0007669"/>
    <property type="project" value="UniProtKB-KW"/>
</dbReference>
<evidence type="ECO:0000313" key="2">
    <source>
        <dbReference type="EMBL" id="SDS88485.1"/>
    </source>
</evidence>
<protein>
    <submittedName>
        <fullName evidence="2">Putative phosphoribosyl transferase</fullName>
    </submittedName>
</protein>
<name>A0A1H1VUX2_9GAMM</name>
<dbReference type="SUPFAM" id="SSF53271">
    <property type="entry name" value="PRTase-like"/>
    <property type="match status" value="1"/>
</dbReference>
<evidence type="ECO:0000259" key="1">
    <source>
        <dbReference type="Pfam" id="PF00156"/>
    </source>
</evidence>
<dbReference type="OrthoDB" id="9810066at2"/>
<dbReference type="Gene3D" id="3.40.50.2020">
    <property type="match status" value="1"/>
</dbReference>
<proteinExistence type="predicted"/>
<dbReference type="Pfam" id="PF00156">
    <property type="entry name" value="Pribosyltran"/>
    <property type="match status" value="1"/>
</dbReference>
<organism evidence="2 3">
    <name type="scientific">Halopseudomonas xinjiangensis</name>
    <dbReference type="NCBI Taxonomy" id="487184"/>
    <lineage>
        <taxon>Bacteria</taxon>
        <taxon>Pseudomonadati</taxon>
        <taxon>Pseudomonadota</taxon>
        <taxon>Gammaproteobacteria</taxon>
        <taxon>Pseudomonadales</taxon>
        <taxon>Pseudomonadaceae</taxon>
        <taxon>Halopseudomonas</taxon>
    </lineage>
</organism>
<dbReference type="CDD" id="cd06223">
    <property type="entry name" value="PRTases_typeI"/>
    <property type="match status" value="1"/>
</dbReference>
<dbReference type="EMBL" id="LT629736">
    <property type="protein sequence ID" value="SDS88485.1"/>
    <property type="molecule type" value="Genomic_DNA"/>
</dbReference>
<keyword evidence="3" id="KW-1185">Reference proteome</keyword>
<gene>
    <name evidence="2" type="ORF">SAMN05216421_2398</name>
</gene>
<dbReference type="AlphaFoldDB" id="A0A1H1VUX2"/>
<sequence>MLFNNRTHAGEVLAAALNDYAGQDNTLILALPRGGVPVAAEVAEALDLPLDLLLVRKLGVPGQEEYAMGALAQGGHCFFNHDVIDELRLTSEEIDMVIERETAELARRERLYRGDRGQPVVTGKTVILVDDGLATGATMRVAVCALEQNGAARIVVAVPVGAAESCERFDTRVDQVVCPHRMSPLRGVGLWYDDFSQTSDAEVIELLATHQHGVTA</sequence>
<dbReference type="InterPro" id="IPR000836">
    <property type="entry name" value="PRTase_dom"/>
</dbReference>
<dbReference type="RefSeq" id="WP_093395008.1">
    <property type="nucleotide sequence ID" value="NZ_LT629736.1"/>
</dbReference>
<dbReference type="InterPro" id="IPR029057">
    <property type="entry name" value="PRTase-like"/>
</dbReference>
<dbReference type="STRING" id="487184.SAMN05216421_2398"/>
<evidence type="ECO:0000313" key="3">
    <source>
        <dbReference type="Proteomes" id="UP000243207"/>
    </source>
</evidence>
<accession>A0A1H1VUX2</accession>
<reference evidence="3" key="1">
    <citation type="submission" date="2016-10" db="EMBL/GenBank/DDBJ databases">
        <authorList>
            <person name="Varghese N."/>
            <person name="Submissions S."/>
        </authorList>
    </citation>
    <scope>NUCLEOTIDE SEQUENCE [LARGE SCALE GENOMIC DNA]</scope>
    <source>
        <strain evidence="3">NRRL B-51270</strain>
    </source>
</reference>
<keyword evidence="2" id="KW-0808">Transferase</keyword>
<dbReference type="Proteomes" id="UP000243207">
    <property type="component" value="Chromosome I"/>
</dbReference>
<dbReference type="Gene3D" id="3.30.1310.20">
    <property type="entry name" value="PRTase-like"/>
    <property type="match status" value="1"/>
</dbReference>